<name>A0A163LL20_DIDRA</name>
<reference evidence="1 2" key="1">
    <citation type="journal article" date="2016" name="Sci. Rep.">
        <title>Draft genome sequencing and secretome analysis of fungal phytopathogen Ascochyta rabiei provides insight into the necrotrophic effector repertoire.</title>
        <authorList>
            <person name="Verma S."/>
            <person name="Gazara R.K."/>
            <person name="Nizam S."/>
            <person name="Parween S."/>
            <person name="Chattopadhyay D."/>
            <person name="Verma P.K."/>
        </authorList>
    </citation>
    <scope>NUCLEOTIDE SEQUENCE [LARGE SCALE GENOMIC DNA]</scope>
    <source>
        <strain evidence="1 2">ArDII</strain>
    </source>
</reference>
<evidence type="ECO:0000313" key="1">
    <source>
        <dbReference type="EMBL" id="KZM27884.1"/>
    </source>
</evidence>
<keyword evidence="2" id="KW-1185">Reference proteome</keyword>
<dbReference type="EMBL" id="JYNV01000048">
    <property type="protein sequence ID" value="KZM27884.1"/>
    <property type="molecule type" value="Genomic_DNA"/>
</dbReference>
<protein>
    <submittedName>
        <fullName evidence="1">Uncharacterized protein</fullName>
    </submittedName>
</protein>
<organism evidence="1 2">
    <name type="scientific">Didymella rabiei</name>
    <name type="common">Chickpea ascochyta blight fungus</name>
    <name type="synonym">Mycosphaerella rabiei</name>
    <dbReference type="NCBI Taxonomy" id="5454"/>
    <lineage>
        <taxon>Eukaryota</taxon>
        <taxon>Fungi</taxon>
        <taxon>Dikarya</taxon>
        <taxon>Ascomycota</taxon>
        <taxon>Pezizomycotina</taxon>
        <taxon>Dothideomycetes</taxon>
        <taxon>Pleosporomycetidae</taxon>
        <taxon>Pleosporales</taxon>
        <taxon>Pleosporineae</taxon>
        <taxon>Didymellaceae</taxon>
        <taxon>Ascochyta</taxon>
    </lineage>
</organism>
<comment type="caution">
    <text evidence="1">The sequence shown here is derived from an EMBL/GenBank/DDBJ whole genome shotgun (WGS) entry which is preliminary data.</text>
</comment>
<proteinExistence type="predicted"/>
<dbReference type="Proteomes" id="UP000076837">
    <property type="component" value="Unassembled WGS sequence"/>
</dbReference>
<gene>
    <name evidence="1" type="ORF">ST47_g970</name>
</gene>
<sequence>MSHFHQQILFQRPIFPEIVDSLPKLPFHLEVDIDTCVVNRDFTGKAVEKSSCVVRDVVVPESWDIGNIRSIPCVLRPHAQERRGGFKDIIFIVDDVAQELLKNITYGNCTAICSVHD</sequence>
<evidence type="ECO:0000313" key="2">
    <source>
        <dbReference type="Proteomes" id="UP000076837"/>
    </source>
</evidence>
<accession>A0A163LL20</accession>
<dbReference type="AlphaFoldDB" id="A0A163LL20"/>